<dbReference type="Pfam" id="PF02684">
    <property type="entry name" value="LpxB"/>
    <property type="match status" value="1"/>
</dbReference>
<dbReference type="EC" id="2.4.1.182" evidence="2 10"/>
<dbReference type="InParanoid" id="A0A0U5JBV7"/>
<organism evidence="11 12">
    <name type="scientific">Candidatus Protochlamydia naegleriophila</name>
    <dbReference type="NCBI Taxonomy" id="389348"/>
    <lineage>
        <taxon>Bacteria</taxon>
        <taxon>Pseudomonadati</taxon>
        <taxon>Chlamydiota</taxon>
        <taxon>Chlamydiia</taxon>
        <taxon>Parachlamydiales</taxon>
        <taxon>Parachlamydiaceae</taxon>
        <taxon>Candidatus Protochlamydia</taxon>
    </lineage>
</organism>
<dbReference type="AlphaFoldDB" id="A0A0U5JBV7"/>
<dbReference type="PANTHER" id="PTHR30372:SF4">
    <property type="entry name" value="LIPID-A-DISACCHARIDE SYNTHASE, MITOCHONDRIAL-RELATED"/>
    <property type="match status" value="1"/>
</dbReference>
<evidence type="ECO:0000256" key="3">
    <source>
        <dbReference type="ARBA" id="ARBA00020902"/>
    </source>
</evidence>
<evidence type="ECO:0000313" key="12">
    <source>
        <dbReference type="Proteomes" id="UP000069902"/>
    </source>
</evidence>
<proteinExistence type="inferred from homology"/>
<protein>
    <recommendedName>
        <fullName evidence="3 10">Lipid-A-disaccharide synthase</fullName>
        <ecNumber evidence="2 10">2.4.1.182</ecNumber>
    </recommendedName>
</protein>
<evidence type="ECO:0000256" key="5">
    <source>
        <dbReference type="ARBA" id="ARBA00022556"/>
    </source>
</evidence>
<dbReference type="GO" id="GO:0016020">
    <property type="term" value="C:membrane"/>
    <property type="evidence" value="ECO:0007669"/>
    <property type="project" value="GOC"/>
</dbReference>
<comment type="catalytic activity">
    <reaction evidence="9 10">
        <text>a lipid X + a UDP-2-N,3-O-bis[(3R)-3-hydroxyacyl]-alpha-D-glucosamine = a lipid A disaccharide + UDP + H(+)</text>
        <dbReference type="Rhea" id="RHEA:67828"/>
        <dbReference type="ChEBI" id="CHEBI:15378"/>
        <dbReference type="ChEBI" id="CHEBI:58223"/>
        <dbReference type="ChEBI" id="CHEBI:137748"/>
        <dbReference type="ChEBI" id="CHEBI:176338"/>
        <dbReference type="ChEBI" id="CHEBI:176343"/>
        <dbReference type="EC" id="2.4.1.182"/>
    </reaction>
</comment>
<evidence type="ECO:0000256" key="1">
    <source>
        <dbReference type="ARBA" id="ARBA00002056"/>
    </source>
</evidence>
<dbReference type="NCBIfam" id="TIGR00215">
    <property type="entry name" value="lpxB"/>
    <property type="match status" value="1"/>
</dbReference>
<evidence type="ECO:0000313" key="11">
    <source>
        <dbReference type="EMBL" id="CUI16178.1"/>
    </source>
</evidence>
<keyword evidence="12" id="KW-1185">Reference proteome</keyword>
<dbReference type="SUPFAM" id="SSF53756">
    <property type="entry name" value="UDP-Glycosyltransferase/glycogen phosphorylase"/>
    <property type="match status" value="1"/>
</dbReference>
<evidence type="ECO:0000256" key="7">
    <source>
        <dbReference type="ARBA" id="ARBA00022679"/>
    </source>
</evidence>
<dbReference type="KEGG" id="pnl:PNK_0550"/>
<reference evidence="12" key="1">
    <citation type="submission" date="2015-09" db="EMBL/GenBank/DDBJ databases">
        <authorList>
            <person name="Bertelli C."/>
        </authorList>
    </citation>
    <scope>NUCLEOTIDE SEQUENCE [LARGE SCALE GENOMIC DNA]</scope>
    <source>
        <strain evidence="12">KNic</strain>
    </source>
</reference>
<keyword evidence="4 10" id="KW-0444">Lipid biosynthesis</keyword>
<sequence length="387" mass="44050">MRKDCFIFAGESSGDLHGSRLLKALKNGPTFNSFRGIGGPLMRQEGLECLFKMESFQVMGFSDVIKALPSLWKHFYAIRNHILDTKPTCTILIDYPGFNLRLAKALRKGGYQGKIVQYICPTVWAHGKKRIEAMVSSLDLLLTIYPFESDLFAKTSLKATYIGNPLVETVQKHAYQPHWKQVLNIPEEQQLIAIFPGSRLGEIQRHTQHQLQVAYKLKEKYPSLGFAISCAHDDLYPILQEQIKKTPLEQGKDIHLVPRAYSYELMKECSMALAKSGTVTLELALHRKPSVVLYTLTALNYYIAKYWMRLNLPHYCIVNILGKKEIFPELIGRELDCDRLYENLDALLQKNSLYTSIEKECASIQQQLGTHSASSQASQAIQELFQC</sequence>
<dbReference type="PATRIC" id="fig|389348.3.peg.606"/>
<dbReference type="RefSeq" id="WP_059060149.1">
    <property type="nucleotide sequence ID" value="NZ_LN879502.1"/>
</dbReference>
<dbReference type="GO" id="GO:0009245">
    <property type="term" value="P:lipid A biosynthetic process"/>
    <property type="evidence" value="ECO:0007669"/>
    <property type="project" value="UniProtKB-UniRule"/>
</dbReference>
<dbReference type="GO" id="GO:0005543">
    <property type="term" value="F:phospholipid binding"/>
    <property type="evidence" value="ECO:0007669"/>
    <property type="project" value="TreeGrafter"/>
</dbReference>
<dbReference type="InterPro" id="IPR003835">
    <property type="entry name" value="Glyco_trans_19"/>
</dbReference>
<dbReference type="GO" id="GO:0008915">
    <property type="term" value="F:lipid-A-disaccharide synthase activity"/>
    <property type="evidence" value="ECO:0007669"/>
    <property type="project" value="UniProtKB-UniRule"/>
</dbReference>
<evidence type="ECO:0000256" key="8">
    <source>
        <dbReference type="ARBA" id="ARBA00023098"/>
    </source>
</evidence>
<dbReference type="PANTHER" id="PTHR30372">
    <property type="entry name" value="LIPID-A-DISACCHARIDE SYNTHASE"/>
    <property type="match status" value="1"/>
</dbReference>
<evidence type="ECO:0000256" key="9">
    <source>
        <dbReference type="ARBA" id="ARBA00048975"/>
    </source>
</evidence>
<keyword evidence="7 10" id="KW-0808">Transferase</keyword>
<dbReference type="EMBL" id="LN879502">
    <property type="protein sequence ID" value="CUI16178.1"/>
    <property type="molecule type" value="Genomic_DNA"/>
</dbReference>
<dbReference type="STRING" id="389348.PNK_0550"/>
<evidence type="ECO:0000256" key="4">
    <source>
        <dbReference type="ARBA" id="ARBA00022516"/>
    </source>
</evidence>
<dbReference type="FunCoup" id="A0A0U5JBV7">
    <property type="interactions" value="228"/>
</dbReference>
<keyword evidence="6 10" id="KW-0328">Glycosyltransferase</keyword>
<accession>A0A0U5JBV7</accession>
<gene>
    <name evidence="11" type="primary">lpxb1</name>
    <name evidence="10" type="synonym">lpxB</name>
    <name evidence="11" type="ORF">PNK_0550</name>
</gene>
<dbReference type="UniPathway" id="UPA00973"/>
<keyword evidence="5 10" id="KW-0441">Lipid A biosynthesis</keyword>
<comment type="function">
    <text evidence="1 10">Condensation of UDP-2,3-diacylglucosamine and 2,3-diacylglucosamine-1-phosphate to form lipid A disaccharide, a precursor of lipid A, a phosphorylated glycolipid that anchors the lipopolysaccharide to the outer membrane of the cell.</text>
</comment>
<comment type="pathway">
    <text evidence="10">Bacterial outer membrane biogenesis; LPS lipid A biosynthesis.</text>
</comment>
<comment type="similarity">
    <text evidence="10">Belongs to the LpxB family.</text>
</comment>
<evidence type="ECO:0000256" key="10">
    <source>
        <dbReference type="HAMAP-Rule" id="MF_00392"/>
    </source>
</evidence>
<name>A0A0U5JBV7_9BACT</name>
<evidence type="ECO:0000256" key="2">
    <source>
        <dbReference type="ARBA" id="ARBA00012687"/>
    </source>
</evidence>
<keyword evidence="8 10" id="KW-0443">Lipid metabolism</keyword>
<dbReference type="HAMAP" id="MF_00392">
    <property type="entry name" value="LpxB"/>
    <property type="match status" value="1"/>
</dbReference>
<evidence type="ECO:0000256" key="6">
    <source>
        <dbReference type="ARBA" id="ARBA00022676"/>
    </source>
</evidence>
<dbReference type="Proteomes" id="UP000069902">
    <property type="component" value="Chromosome cPNK"/>
</dbReference>